<dbReference type="SUPFAM" id="SSF53474">
    <property type="entry name" value="alpha/beta-Hydrolases"/>
    <property type="match status" value="1"/>
</dbReference>
<keyword evidence="5" id="KW-1185">Reference proteome</keyword>
<dbReference type="AlphaFoldDB" id="A0A6N6MVS2"/>
<dbReference type="Pfam" id="PF07859">
    <property type="entry name" value="Abhydrolase_3"/>
    <property type="match status" value="1"/>
</dbReference>
<gene>
    <name evidence="4" type="ORF">F6X51_03935</name>
</gene>
<dbReference type="RefSeq" id="WP_150961923.1">
    <property type="nucleotide sequence ID" value="NZ_VZZJ01000003.1"/>
</dbReference>
<organism evidence="4 5">
    <name type="scientific">Methylobacterium planeticum</name>
    <dbReference type="NCBI Taxonomy" id="2615211"/>
    <lineage>
        <taxon>Bacteria</taxon>
        <taxon>Pseudomonadati</taxon>
        <taxon>Pseudomonadota</taxon>
        <taxon>Alphaproteobacteria</taxon>
        <taxon>Hyphomicrobiales</taxon>
        <taxon>Methylobacteriaceae</taxon>
        <taxon>Methylobacterium</taxon>
    </lineage>
</organism>
<sequence>MATSGIDAVRARLAARPRPADLAARRERLDSLGADYALPADVSVAPAGIGDVPAEWTRTPAADPARVLLFLHGGGYISGSLASHRHMVAEAGRQAGARTLAVAYRLAPEHPFPAALDDALAAYRGLLALGIAPGAVALAGESAGGGLALATLGRLREAGDPLPGCLWCSSPWVDLALTGGSLASKDAVDPLIHRGYLAELAADYLQGTDPRDPRVSPLYADLAGLPPTLIQVGSAETLLDDAVRLAGAAGAADVAVTLEVWPHMIHAWHLFHPELAEGRASLASAGRFVRAALDRRAGG</sequence>
<evidence type="ECO:0000313" key="4">
    <source>
        <dbReference type="EMBL" id="KAB1075051.1"/>
    </source>
</evidence>
<accession>A0A6N6MVS2</accession>
<comment type="caution">
    <text evidence="4">The sequence shown here is derived from an EMBL/GenBank/DDBJ whole genome shotgun (WGS) entry which is preliminary data.</text>
</comment>
<comment type="similarity">
    <text evidence="1">Belongs to the 'GDXG' lipolytic enzyme family.</text>
</comment>
<dbReference type="PANTHER" id="PTHR48081">
    <property type="entry name" value="AB HYDROLASE SUPERFAMILY PROTEIN C4A8.06C"/>
    <property type="match status" value="1"/>
</dbReference>
<evidence type="ECO:0000313" key="5">
    <source>
        <dbReference type="Proteomes" id="UP000441523"/>
    </source>
</evidence>
<dbReference type="Proteomes" id="UP000441523">
    <property type="component" value="Unassembled WGS sequence"/>
</dbReference>
<name>A0A6N6MVS2_9HYPH</name>
<reference evidence="4 5" key="1">
    <citation type="submission" date="2019-09" db="EMBL/GenBank/DDBJ databases">
        <title>YIM 132548 draft genome.</title>
        <authorList>
            <person name="Jiang L."/>
        </authorList>
    </citation>
    <scope>NUCLEOTIDE SEQUENCE [LARGE SCALE GENOMIC DNA]</scope>
    <source>
        <strain evidence="4 5">YIM 132548</strain>
    </source>
</reference>
<dbReference type="InterPro" id="IPR029058">
    <property type="entry name" value="AB_hydrolase_fold"/>
</dbReference>
<dbReference type="InterPro" id="IPR050300">
    <property type="entry name" value="GDXG_lipolytic_enzyme"/>
</dbReference>
<evidence type="ECO:0000256" key="2">
    <source>
        <dbReference type="ARBA" id="ARBA00022801"/>
    </source>
</evidence>
<protein>
    <submittedName>
        <fullName evidence="4">Alpha/beta hydrolase</fullName>
    </submittedName>
</protein>
<dbReference type="GO" id="GO:0004806">
    <property type="term" value="F:triacylglycerol lipase activity"/>
    <property type="evidence" value="ECO:0007669"/>
    <property type="project" value="TreeGrafter"/>
</dbReference>
<dbReference type="Gene3D" id="3.40.50.1820">
    <property type="entry name" value="alpha/beta hydrolase"/>
    <property type="match status" value="1"/>
</dbReference>
<dbReference type="PANTHER" id="PTHR48081:SF30">
    <property type="entry name" value="ACETYL-HYDROLASE LIPR-RELATED"/>
    <property type="match status" value="1"/>
</dbReference>
<keyword evidence="2 4" id="KW-0378">Hydrolase</keyword>
<evidence type="ECO:0000259" key="3">
    <source>
        <dbReference type="Pfam" id="PF07859"/>
    </source>
</evidence>
<dbReference type="EMBL" id="VZZJ01000003">
    <property type="protein sequence ID" value="KAB1075051.1"/>
    <property type="molecule type" value="Genomic_DNA"/>
</dbReference>
<evidence type="ECO:0000256" key="1">
    <source>
        <dbReference type="ARBA" id="ARBA00010515"/>
    </source>
</evidence>
<dbReference type="PROSITE" id="PS01173">
    <property type="entry name" value="LIPASE_GDXG_HIS"/>
    <property type="match status" value="1"/>
</dbReference>
<proteinExistence type="inferred from homology"/>
<dbReference type="InterPro" id="IPR002168">
    <property type="entry name" value="Lipase_GDXG_HIS_AS"/>
</dbReference>
<feature type="domain" description="Alpha/beta hydrolase fold-3" evidence="3">
    <location>
        <begin position="68"/>
        <end position="269"/>
    </location>
</feature>
<dbReference type="InterPro" id="IPR013094">
    <property type="entry name" value="AB_hydrolase_3"/>
</dbReference>